<proteinExistence type="predicted"/>
<sequence length="103" mass="11475">MDILWILAQVLLPVLALAVLLPLLTHRRPDPQQARQLASIERQLQLIMDHLDIAEPPPTFPEVVRHLEAGNKIRAIKCYRDATGADLKGAKDAVEEIASQRGL</sequence>
<protein>
    <recommendedName>
        <fullName evidence="3">Ribosomal protein L7/L12 C-terminal domain-containing protein</fullName>
    </recommendedName>
</protein>
<reference evidence="1" key="1">
    <citation type="submission" date="2021-01" db="EMBL/GenBank/DDBJ databases">
        <title>Whole genome shotgun sequence of Planosporangium mesophilum NBRC 109066.</title>
        <authorList>
            <person name="Komaki H."/>
            <person name="Tamura T."/>
        </authorList>
    </citation>
    <scope>NUCLEOTIDE SEQUENCE</scope>
    <source>
        <strain evidence="1">NBRC 109066</strain>
    </source>
</reference>
<dbReference type="InterPro" id="IPR014719">
    <property type="entry name" value="Ribosomal_bL12_C/ClpS-like"/>
</dbReference>
<dbReference type="Gene3D" id="3.30.1390.10">
    <property type="match status" value="1"/>
</dbReference>
<comment type="caution">
    <text evidence="1">The sequence shown here is derived from an EMBL/GenBank/DDBJ whole genome shotgun (WGS) entry which is preliminary data.</text>
</comment>
<evidence type="ECO:0000313" key="2">
    <source>
        <dbReference type="Proteomes" id="UP000599074"/>
    </source>
</evidence>
<evidence type="ECO:0008006" key="3">
    <source>
        <dbReference type="Google" id="ProtNLM"/>
    </source>
</evidence>
<keyword evidence="2" id="KW-1185">Reference proteome</keyword>
<dbReference type="Proteomes" id="UP000599074">
    <property type="component" value="Unassembled WGS sequence"/>
</dbReference>
<organism evidence="1 2">
    <name type="scientific">Planosporangium mesophilum</name>
    <dbReference type="NCBI Taxonomy" id="689768"/>
    <lineage>
        <taxon>Bacteria</taxon>
        <taxon>Bacillati</taxon>
        <taxon>Actinomycetota</taxon>
        <taxon>Actinomycetes</taxon>
        <taxon>Micromonosporales</taxon>
        <taxon>Micromonosporaceae</taxon>
        <taxon>Planosporangium</taxon>
    </lineage>
</organism>
<gene>
    <name evidence="1" type="ORF">Pme01_24720</name>
</gene>
<dbReference type="RefSeq" id="WP_168115579.1">
    <property type="nucleotide sequence ID" value="NZ_BOON01000022.1"/>
</dbReference>
<evidence type="ECO:0000313" key="1">
    <source>
        <dbReference type="EMBL" id="GII22875.1"/>
    </source>
</evidence>
<dbReference type="AlphaFoldDB" id="A0A8J3TK58"/>
<accession>A0A8J3TK58</accession>
<name>A0A8J3TK58_9ACTN</name>
<dbReference type="EMBL" id="BOON01000022">
    <property type="protein sequence ID" value="GII22875.1"/>
    <property type="molecule type" value="Genomic_DNA"/>
</dbReference>